<keyword evidence="3" id="KW-1185">Reference proteome</keyword>
<feature type="transmembrane region" description="Helical" evidence="1">
    <location>
        <begin position="152"/>
        <end position="172"/>
    </location>
</feature>
<reference evidence="3" key="1">
    <citation type="journal article" date="2019" name="Int. J. Syst. Evol. Microbiol.">
        <title>The Global Catalogue of Microorganisms (GCM) 10K type strain sequencing project: providing services to taxonomists for standard genome sequencing and annotation.</title>
        <authorList>
            <consortium name="The Broad Institute Genomics Platform"/>
            <consortium name="The Broad Institute Genome Sequencing Center for Infectious Disease"/>
            <person name="Wu L."/>
            <person name="Ma J."/>
        </authorList>
    </citation>
    <scope>NUCLEOTIDE SEQUENCE [LARGE SCALE GENOMIC DNA]</scope>
    <source>
        <strain evidence="3">CGMCC 1.6964</strain>
    </source>
</reference>
<feature type="transmembrane region" description="Helical" evidence="1">
    <location>
        <begin position="122"/>
        <end position="140"/>
    </location>
</feature>
<organism evidence="2 3">
    <name type="scientific">Saccharibacillus kuerlensis</name>
    <dbReference type="NCBI Taxonomy" id="459527"/>
    <lineage>
        <taxon>Bacteria</taxon>
        <taxon>Bacillati</taxon>
        <taxon>Bacillota</taxon>
        <taxon>Bacilli</taxon>
        <taxon>Bacillales</taxon>
        <taxon>Paenibacillaceae</taxon>
        <taxon>Saccharibacillus</taxon>
    </lineage>
</organism>
<gene>
    <name evidence="2" type="primary">ymcC</name>
    <name evidence="2" type="ORF">GCM10010969_39650</name>
</gene>
<evidence type="ECO:0000313" key="3">
    <source>
        <dbReference type="Proteomes" id="UP000606653"/>
    </source>
</evidence>
<name>A0ABQ2LDK4_9BACL</name>
<feature type="transmembrane region" description="Helical" evidence="1">
    <location>
        <begin position="61"/>
        <end position="79"/>
    </location>
</feature>
<dbReference type="EMBL" id="BMLN01000018">
    <property type="protein sequence ID" value="GGO09309.1"/>
    <property type="molecule type" value="Genomic_DNA"/>
</dbReference>
<dbReference type="Proteomes" id="UP000606653">
    <property type="component" value="Unassembled WGS sequence"/>
</dbReference>
<feature type="transmembrane region" description="Helical" evidence="1">
    <location>
        <begin position="34"/>
        <end position="55"/>
    </location>
</feature>
<protein>
    <submittedName>
        <fullName evidence="2">Membrane protein YmcC</fullName>
    </submittedName>
</protein>
<dbReference type="RefSeq" id="WP_018978508.1">
    <property type="nucleotide sequence ID" value="NZ_BMLN01000018.1"/>
</dbReference>
<evidence type="ECO:0000313" key="2">
    <source>
        <dbReference type="EMBL" id="GGO09309.1"/>
    </source>
</evidence>
<feature type="transmembrane region" description="Helical" evidence="1">
    <location>
        <begin position="6"/>
        <end position="27"/>
    </location>
</feature>
<comment type="caution">
    <text evidence="2">The sequence shown here is derived from an EMBL/GenBank/DDBJ whole genome shotgun (WGS) entry which is preliminary data.</text>
</comment>
<keyword evidence="1" id="KW-0472">Membrane</keyword>
<evidence type="ECO:0000256" key="1">
    <source>
        <dbReference type="SAM" id="Phobius"/>
    </source>
</evidence>
<sequence>MIGWLIIACEIGFWIVVFVGLIARYILKKKQLGAFLLLLTPIIDLVLLAATVIDIRRGAEVGFMHGLAAVYIGVTAAYGHRMIKWADEQFAYRFAGGPKPEKKPKTGMKHAALQRGEWYRHLLAWTVGSTLLGIMILLIGDMDRAEALRLWIVRWAMILGIDFIISFSYSLWPRKEARRL</sequence>
<keyword evidence="1" id="KW-1133">Transmembrane helix</keyword>
<accession>A0ABQ2LDK4</accession>
<keyword evidence="1" id="KW-0812">Transmembrane</keyword>
<proteinExistence type="predicted"/>